<dbReference type="OrthoDB" id="7644678at2"/>
<evidence type="ECO:0000313" key="2">
    <source>
        <dbReference type="EMBL" id="GGO34753.1"/>
    </source>
</evidence>
<reference evidence="2 3" key="1">
    <citation type="journal article" date="2014" name="Int. J. Syst. Evol. Microbiol.">
        <title>Complete genome sequence of Corynebacterium casei LMG S-19264T (=DSM 44701T), isolated from a smear-ripened cheese.</title>
        <authorList>
            <consortium name="US DOE Joint Genome Institute (JGI-PGF)"/>
            <person name="Walter F."/>
            <person name="Albersmeier A."/>
            <person name="Kalinowski J."/>
            <person name="Ruckert C."/>
        </authorList>
    </citation>
    <scope>NUCLEOTIDE SEQUENCE [LARGE SCALE GENOMIC DNA]</scope>
    <source>
        <strain evidence="2 3">CGMCC 1.7029</strain>
    </source>
</reference>
<proteinExistence type="predicted"/>
<keyword evidence="3" id="KW-1185">Reference proteome</keyword>
<evidence type="ECO:0000256" key="1">
    <source>
        <dbReference type="SAM" id="Phobius"/>
    </source>
</evidence>
<comment type="caution">
    <text evidence="2">The sequence shown here is derived from an EMBL/GenBank/DDBJ whole genome shotgun (WGS) entry which is preliminary data.</text>
</comment>
<gene>
    <name evidence="2" type="ORF">GCM10010991_26020</name>
</gene>
<sequence length="307" mass="32731">MIYRLRIVQGATGLLYIGPLLAGLGGAGLAVVPVFVAIFLLWLIVLRPQDWPGNLIDWQRPDAWFALVVRVIVQIVLVLVCFGIGRGFAGVTDLMPDIPAWLPVALSIGAVALGRLAWPVGQDGAMELFLDQALASIHALDASMIDPVARADRRMMADRMLQPLMDLPDTTAIETISAHLTALAPHVAPDDLFDCLQARLQGADPAPGVLRRAIILHATSPQTVEACAGRAVPVVALRVAGRDSALLRLFAERCRDLLDQHVDAWGECPNQAALEAARRGADGPAAEALARLIAMNRSLAPLAAEGT</sequence>
<dbReference type="Proteomes" id="UP000598196">
    <property type="component" value="Unassembled WGS sequence"/>
</dbReference>
<keyword evidence="1" id="KW-0472">Membrane</keyword>
<dbReference type="RefSeq" id="WP_146287537.1">
    <property type="nucleotide sequence ID" value="NZ_BMLP01000005.1"/>
</dbReference>
<feature type="transmembrane region" description="Helical" evidence="1">
    <location>
        <begin position="67"/>
        <end position="88"/>
    </location>
</feature>
<organism evidence="2 3">
    <name type="scientific">Gemmobacter aquaticus</name>
    <dbReference type="NCBI Taxonomy" id="490185"/>
    <lineage>
        <taxon>Bacteria</taxon>
        <taxon>Pseudomonadati</taxon>
        <taxon>Pseudomonadota</taxon>
        <taxon>Alphaproteobacteria</taxon>
        <taxon>Rhodobacterales</taxon>
        <taxon>Paracoccaceae</taxon>
        <taxon>Gemmobacter</taxon>
    </lineage>
</organism>
<keyword evidence="1" id="KW-1133">Transmembrane helix</keyword>
<feature type="transmembrane region" description="Helical" evidence="1">
    <location>
        <begin position="100"/>
        <end position="118"/>
    </location>
</feature>
<evidence type="ECO:0000313" key="3">
    <source>
        <dbReference type="Proteomes" id="UP000598196"/>
    </source>
</evidence>
<protein>
    <submittedName>
        <fullName evidence="2">Uncharacterized protein</fullName>
    </submittedName>
</protein>
<dbReference type="AlphaFoldDB" id="A0A917YND6"/>
<accession>A0A917YND6</accession>
<feature type="transmembrane region" description="Helical" evidence="1">
    <location>
        <begin position="20"/>
        <end position="46"/>
    </location>
</feature>
<name>A0A917YND6_9RHOB</name>
<dbReference type="EMBL" id="BMLP01000005">
    <property type="protein sequence ID" value="GGO34753.1"/>
    <property type="molecule type" value="Genomic_DNA"/>
</dbReference>
<keyword evidence="1" id="KW-0812">Transmembrane</keyword>